<comment type="caution">
    <text evidence="7">The sequence shown here is derived from an EMBL/GenBank/DDBJ whole genome shotgun (WGS) entry which is preliminary data.</text>
</comment>
<name>A0AAN9SN60_PSOTE</name>
<proteinExistence type="inferred from homology"/>
<feature type="domain" description="Leucine-rich repeat-containing N-terminal plant-type" evidence="6">
    <location>
        <begin position="26"/>
        <end position="64"/>
    </location>
</feature>
<keyword evidence="5" id="KW-0732">Signal</keyword>
<evidence type="ECO:0000259" key="6">
    <source>
        <dbReference type="Pfam" id="PF08263"/>
    </source>
</evidence>
<evidence type="ECO:0000313" key="7">
    <source>
        <dbReference type="EMBL" id="KAK7400232.1"/>
    </source>
</evidence>
<evidence type="ECO:0000256" key="2">
    <source>
        <dbReference type="ARBA" id="ARBA00022614"/>
    </source>
</evidence>
<comment type="subcellular location">
    <subcellularLocation>
        <location evidence="1">Cell envelope</location>
    </subcellularLocation>
</comment>
<comment type="similarity">
    <text evidence="4">Belongs to the polygalacturonase-inhibiting protein family.</text>
</comment>
<dbReference type="Proteomes" id="UP001386955">
    <property type="component" value="Unassembled WGS sequence"/>
</dbReference>
<dbReference type="InterPro" id="IPR051848">
    <property type="entry name" value="PGIP"/>
</dbReference>
<protein>
    <recommendedName>
        <fullName evidence="6">Leucine-rich repeat-containing N-terminal plant-type domain-containing protein</fullName>
    </recommendedName>
</protein>
<evidence type="ECO:0000256" key="4">
    <source>
        <dbReference type="ARBA" id="ARBA00038043"/>
    </source>
</evidence>
<dbReference type="Pfam" id="PF00560">
    <property type="entry name" value="LRR_1"/>
    <property type="match status" value="2"/>
</dbReference>
<evidence type="ECO:0000256" key="5">
    <source>
        <dbReference type="SAM" id="SignalP"/>
    </source>
</evidence>
<feature type="signal peptide" evidence="5">
    <location>
        <begin position="1"/>
        <end position="21"/>
    </location>
</feature>
<evidence type="ECO:0000256" key="1">
    <source>
        <dbReference type="ARBA" id="ARBA00004196"/>
    </source>
</evidence>
<dbReference type="InterPro" id="IPR032675">
    <property type="entry name" value="LRR_dom_sf"/>
</dbReference>
<keyword evidence="3" id="KW-0677">Repeat</keyword>
<reference evidence="7 8" key="1">
    <citation type="submission" date="2024-01" db="EMBL/GenBank/DDBJ databases">
        <title>The genomes of 5 underutilized Papilionoideae crops provide insights into root nodulation and disease resistanc.</title>
        <authorList>
            <person name="Jiang F."/>
        </authorList>
    </citation>
    <scope>NUCLEOTIDE SEQUENCE [LARGE SCALE GENOMIC DNA]</scope>
    <source>
        <strain evidence="7">DUOXIRENSHENG_FW03</strain>
        <tissue evidence="7">Leaves</tissue>
    </source>
</reference>
<sequence length="224" mass="24572">MSCVSIFILLLIVPSFIPALSEQCNPQEKRTLLQIKKELGNPANLSSWLPTIHCCDGTWIGVECGTVKTKAYRVNHLALSELISPNPAPFPPLSATFLIFAHHLRRQHTNVSGHIPDFLSHIKTLEYLMISNSKVSGTLPAWVPSLPNLAGISFDGNQLTGTIPDSFGSFPNAFVVLTLSRNRLTGKIPSMLANLDLLTVNLSENMLEGDASILFGKHTRNIYL</sequence>
<dbReference type="PANTHER" id="PTHR48059">
    <property type="entry name" value="POLYGALACTURONASE INHIBITOR 1"/>
    <property type="match status" value="1"/>
</dbReference>
<dbReference type="EMBL" id="JAYMYS010000003">
    <property type="protein sequence ID" value="KAK7400232.1"/>
    <property type="molecule type" value="Genomic_DNA"/>
</dbReference>
<organism evidence="7 8">
    <name type="scientific">Psophocarpus tetragonolobus</name>
    <name type="common">Winged bean</name>
    <name type="synonym">Dolichos tetragonolobus</name>
    <dbReference type="NCBI Taxonomy" id="3891"/>
    <lineage>
        <taxon>Eukaryota</taxon>
        <taxon>Viridiplantae</taxon>
        <taxon>Streptophyta</taxon>
        <taxon>Embryophyta</taxon>
        <taxon>Tracheophyta</taxon>
        <taxon>Spermatophyta</taxon>
        <taxon>Magnoliopsida</taxon>
        <taxon>eudicotyledons</taxon>
        <taxon>Gunneridae</taxon>
        <taxon>Pentapetalae</taxon>
        <taxon>rosids</taxon>
        <taxon>fabids</taxon>
        <taxon>Fabales</taxon>
        <taxon>Fabaceae</taxon>
        <taxon>Papilionoideae</taxon>
        <taxon>50 kb inversion clade</taxon>
        <taxon>NPAAA clade</taxon>
        <taxon>indigoferoid/millettioid clade</taxon>
        <taxon>Phaseoleae</taxon>
        <taxon>Psophocarpus</taxon>
    </lineage>
</organism>
<accession>A0AAN9SN60</accession>
<dbReference type="InterPro" id="IPR013210">
    <property type="entry name" value="LRR_N_plant-typ"/>
</dbReference>
<evidence type="ECO:0000256" key="3">
    <source>
        <dbReference type="ARBA" id="ARBA00022737"/>
    </source>
</evidence>
<dbReference type="SUPFAM" id="SSF52058">
    <property type="entry name" value="L domain-like"/>
    <property type="match status" value="1"/>
</dbReference>
<gene>
    <name evidence="7" type="ORF">VNO78_11433</name>
</gene>
<dbReference type="AlphaFoldDB" id="A0AAN9SN60"/>
<dbReference type="Pfam" id="PF08263">
    <property type="entry name" value="LRRNT_2"/>
    <property type="match status" value="1"/>
</dbReference>
<keyword evidence="8" id="KW-1185">Reference proteome</keyword>
<dbReference type="PANTHER" id="PTHR48059:SF24">
    <property type="entry name" value="POLYGALACTURONASE INHIBITOR"/>
    <property type="match status" value="1"/>
</dbReference>
<keyword evidence="2" id="KW-0433">Leucine-rich repeat</keyword>
<dbReference type="InterPro" id="IPR001611">
    <property type="entry name" value="Leu-rich_rpt"/>
</dbReference>
<dbReference type="Gene3D" id="3.80.10.10">
    <property type="entry name" value="Ribonuclease Inhibitor"/>
    <property type="match status" value="1"/>
</dbReference>
<feature type="chain" id="PRO_5042982315" description="Leucine-rich repeat-containing N-terminal plant-type domain-containing protein" evidence="5">
    <location>
        <begin position="22"/>
        <end position="224"/>
    </location>
</feature>
<evidence type="ECO:0000313" key="8">
    <source>
        <dbReference type="Proteomes" id="UP001386955"/>
    </source>
</evidence>